<dbReference type="AlphaFoldDB" id="A0AAN8IX55"/>
<organism evidence="2 3">
    <name type="scientific">Patella caerulea</name>
    <name type="common">Rayed Mediterranean limpet</name>
    <dbReference type="NCBI Taxonomy" id="87958"/>
    <lineage>
        <taxon>Eukaryota</taxon>
        <taxon>Metazoa</taxon>
        <taxon>Spiralia</taxon>
        <taxon>Lophotrochozoa</taxon>
        <taxon>Mollusca</taxon>
        <taxon>Gastropoda</taxon>
        <taxon>Patellogastropoda</taxon>
        <taxon>Patelloidea</taxon>
        <taxon>Patellidae</taxon>
        <taxon>Patella</taxon>
    </lineage>
</organism>
<dbReference type="EMBL" id="JAZGQO010000040">
    <property type="protein sequence ID" value="KAK6165004.1"/>
    <property type="molecule type" value="Genomic_DNA"/>
</dbReference>
<accession>A0AAN8IX55</accession>
<protein>
    <submittedName>
        <fullName evidence="2">Uncharacterized protein</fullName>
    </submittedName>
</protein>
<evidence type="ECO:0000313" key="2">
    <source>
        <dbReference type="EMBL" id="KAK6165004.1"/>
    </source>
</evidence>
<keyword evidence="3" id="KW-1185">Reference proteome</keyword>
<dbReference type="Proteomes" id="UP001347796">
    <property type="component" value="Unassembled WGS sequence"/>
</dbReference>
<name>A0AAN8IX55_PATCE</name>
<reference evidence="2 3" key="1">
    <citation type="submission" date="2024-01" db="EMBL/GenBank/DDBJ databases">
        <title>The genome of the rayed Mediterranean limpet Patella caerulea (Linnaeus, 1758).</title>
        <authorList>
            <person name="Anh-Thu Weber A."/>
            <person name="Halstead-Nussloch G."/>
        </authorList>
    </citation>
    <scope>NUCLEOTIDE SEQUENCE [LARGE SCALE GENOMIC DNA]</scope>
    <source>
        <strain evidence="2">AATW-2023a</strain>
        <tissue evidence="2">Whole specimen</tissue>
    </source>
</reference>
<comment type="caution">
    <text evidence="2">The sequence shown here is derived from an EMBL/GenBank/DDBJ whole genome shotgun (WGS) entry which is preliminary data.</text>
</comment>
<evidence type="ECO:0000313" key="3">
    <source>
        <dbReference type="Proteomes" id="UP001347796"/>
    </source>
</evidence>
<sequence length="178" mass="19531">MDAAVHAVGIVHTDLVLAYPDTHFSLFLVDYLFTLPCFFRTLPKRREVAQAESSDNEEVPAMSSAEDQLTDLLIRKMMDRGLVFSQNGPAKKIRTSATVTNQTVEASTAASSDRPATGSLGPSTSSSTTTANPLSSEMSNPLLSAPGFLIHFEMNRPREAREWAPWLDPSHQMLHPET</sequence>
<feature type="compositionally biased region" description="Polar residues" evidence="1">
    <location>
        <begin position="98"/>
        <end position="111"/>
    </location>
</feature>
<feature type="compositionally biased region" description="Low complexity" evidence="1">
    <location>
        <begin position="116"/>
        <end position="136"/>
    </location>
</feature>
<evidence type="ECO:0000256" key="1">
    <source>
        <dbReference type="SAM" id="MobiDB-lite"/>
    </source>
</evidence>
<feature type="region of interest" description="Disordered" evidence="1">
    <location>
        <begin position="98"/>
        <end position="139"/>
    </location>
</feature>
<proteinExistence type="predicted"/>
<gene>
    <name evidence="2" type="ORF">SNE40_023751</name>
</gene>